<evidence type="ECO:0000256" key="3">
    <source>
        <dbReference type="RuleBase" id="RU003939"/>
    </source>
</evidence>
<dbReference type="Pfam" id="PF00216">
    <property type="entry name" value="Bac_DNA_binding"/>
    <property type="match status" value="1"/>
</dbReference>
<gene>
    <name evidence="4" type="ORF">C4520_20100</name>
</gene>
<dbReference type="GO" id="GO:0005829">
    <property type="term" value="C:cytosol"/>
    <property type="evidence" value="ECO:0007669"/>
    <property type="project" value="TreeGrafter"/>
</dbReference>
<dbReference type="PANTHER" id="PTHR33175:SF2">
    <property type="entry name" value="INTEGRATION HOST FACTOR SUBUNIT ALPHA"/>
    <property type="match status" value="1"/>
</dbReference>
<dbReference type="GO" id="GO:0003677">
    <property type="term" value="F:DNA binding"/>
    <property type="evidence" value="ECO:0007669"/>
    <property type="project" value="UniProtKB-KW"/>
</dbReference>
<reference evidence="4 5" key="1">
    <citation type="journal article" date="2017" name="ISME J.">
        <title>Energy and carbon metabolisms in a deep terrestrial subsurface fluid microbial community.</title>
        <authorList>
            <person name="Momper L."/>
            <person name="Jungbluth S.P."/>
            <person name="Lee M.D."/>
            <person name="Amend J.P."/>
        </authorList>
    </citation>
    <scope>NUCLEOTIDE SEQUENCE [LARGE SCALE GENOMIC DNA]</scope>
    <source>
        <strain evidence="4">SURF_5</strain>
    </source>
</reference>
<dbReference type="EMBL" id="QZKU01000134">
    <property type="protein sequence ID" value="RJP15565.1"/>
    <property type="molecule type" value="Genomic_DNA"/>
</dbReference>
<dbReference type="Gene3D" id="4.10.520.10">
    <property type="entry name" value="IHF-like DNA-binding proteins"/>
    <property type="match status" value="1"/>
</dbReference>
<evidence type="ECO:0000256" key="1">
    <source>
        <dbReference type="ARBA" id="ARBA00010529"/>
    </source>
</evidence>
<dbReference type="SUPFAM" id="SSF47729">
    <property type="entry name" value="IHF-like DNA-binding proteins"/>
    <property type="match status" value="1"/>
</dbReference>
<dbReference type="Proteomes" id="UP000265882">
    <property type="component" value="Unassembled WGS sequence"/>
</dbReference>
<protein>
    <submittedName>
        <fullName evidence="4">Integration host factor subunit beta</fullName>
    </submittedName>
</protein>
<dbReference type="InterPro" id="IPR000119">
    <property type="entry name" value="Hist_DNA-bd"/>
</dbReference>
<dbReference type="AlphaFoldDB" id="A0A3A4NA90"/>
<evidence type="ECO:0000256" key="2">
    <source>
        <dbReference type="ARBA" id="ARBA00023125"/>
    </source>
</evidence>
<name>A0A3A4NA90_ABYX5</name>
<dbReference type="SMART" id="SM00411">
    <property type="entry name" value="BHL"/>
    <property type="match status" value="1"/>
</dbReference>
<accession>A0A3A4NA90</accession>
<keyword evidence="2" id="KW-0238">DNA-binding</keyword>
<dbReference type="InterPro" id="IPR010992">
    <property type="entry name" value="IHF-like_DNA-bd_dom_sf"/>
</dbReference>
<proteinExistence type="inferred from homology"/>
<sequence>MTKRELVIEVAKQLGYTQNDVARVIQAAFDIITDSLAQGKRLEIRNFGVFEVKTRDARIGRNPRTGEEVPIPEKRVATFKAGKLIKEKVENNRSEPVIE</sequence>
<dbReference type="CDD" id="cd13836">
    <property type="entry name" value="IHF_B"/>
    <property type="match status" value="1"/>
</dbReference>
<evidence type="ECO:0000313" key="5">
    <source>
        <dbReference type="Proteomes" id="UP000265882"/>
    </source>
</evidence>
<dbReference type="PRINTS" id="PR01727">
    <property type="entry name" value="DNABINDINGHU"/>
</dbReference>
<dbReference type="PANTHER" id="PTHR33175">
    <property type="entry name" value="DNA-BINDING PROTEIN HU"/>
    <property type="match status" value="1"/>
</dbReference>
<organism evidence="4 5">
    <name type="scientific">Abyssobacteria bacterium (strain SURF_5)</name>
    <dbReference type="NCBI Taxonomy" id="2093360"/>
    <lineage>
        <taxon>Bacteria</taxon>
        <taxon>Pseudomonadati</taxon>
        <taxon>Candidatus Hydrogenedentota</taxon>
        <taxon>Candidatus Abyssobacteria</taxon>
    </lineage>
</organism>
<comment type="similarity">
    <text evidence="1 3">Belongs to the bacterial histone-like protein family.</text>
</comment>
<evidence type="ECO:0000313" key="4">
    <source>
        <dbReference type="EMBL" id="RJP15565.1"/>
    </source>
</evidence>
<comment type="caution">
    <text evidence="4">The sequence shown here is derived from an EMBL/GenBank/DDBJ whole genome shotgun (WGS) entry which is preliminary data.</text>
</comment>
<dbReference type="GO" id="GO:0030527">
    <property type="term" value="F:structural constituent of chromatin"/>
    <property type="evidence" value="ECO:0007669"/>
    <property type="project" value="InterPro"/>
</dbReference>